<proteinExistence type="predicted"/>
<keyword evidence="8" id="KW-1185">Reference proteome</keyword>
<evidence type="ECO:0000256" key="5">
    <source>
        <dbReference type="ARBA" id="ARBA00023136"/>
    </source>
</evidence>
<dbReference type="GO" id="GO:0008324">
    <property type="term" value="F:monoatomic cation transmembrane transporter activity"/>
    <property type="evidence" value="ECO:0007669"/>
    <property type="project" value="InterPro"/>
</dbReference>
<dbReference type="GO" id="GO:0030003">
    <property type="term" value="P:intracellular monoatomic cation homeostasis"/>
    <property type="evidence" value="ECO:0007669"/>
    <property type="project" value="UniProtKB-ARBA"/>
</dbReference>
<keyword evidence="5" id="KW-0472">Membrane</keyword>
<dbReference type="Gene3D" id="1.20.1510.10">
    <property type="entry name" value="Cation efflux protein transmembrane domain"/>
    <property type="match status" value="2"/>
</dbReference>
<organism evidence="7 8">
    <name type="scientific">Tieghemiomyces parasiticus</name>
    <dbReference type="NCBI Taxonomy" id="78921"/>
    <lineage>
        <taxon>Eukaryota</taxon>
        <taxon>Fungi</taxon>
        <taxon>Fungi incertae sedis</taxon>
        <taxon>Zoopagomycota</taxon>
        <taxon>Kickxellomycotina</taxon>
        <taxon>Dimargaritomycetes</taxon>
        <taxon>Dimargaritales</taxon>
        <taxon>Dimargaritaceae</taxon>
        <taxon>Tieghemiomyces</taxon>
    </lineage>
</organism>
<dbReference type="InterPro" id="IPR027469">
    <property type="entry name" value="Cation_efflux_TMD_sf"/>
</dbReference>
<dbReference type="GO" id="GO:0016020">
    <property type="term" value="C:membrane"/>
    <property type="evidence" value="ECO:0007669"/>
    <property type="project" value="UniProtKB-SubCell"/>
</dbReference>
<protein>
    <submittedName>
        <fullName evidence="7">Mitochondrial metal transporter</fullName>
    </submittedName>
</protein>
<accession>A0A9W8DZK3</accession>
<evidence type="ECO:0000259" key="6">
    <source>
        <dbReference type="Pfam" id="PF01545"/>
    </source>
</evidence>
<dbReference type="AlphaFoldDB" id="A0A9W8DZK3"/>
<dbReference type="OrthoDB" id="435980at2759"/>
<gene>
    <name evidence="7" type="primary">MMT2</name>
    <name evidence="7" type="ORF">IWQ60_003955</name>
</gene>
<dbReference type="EMBL" id="JANBPT010000179">
    <property type="protein sequence ID" value="KAJ1926261.1"/>
    <property type="molecule type" value="Genomic_DNA"/>
</dbReference>
<evidence type="ECO:0000256" key="1">
    <source>
        <dbReference type="ARBA" id="ARBA00004141"/>
    </source>
</evidence>
<reference evidence="7" key="1">
    <citation type="submission" date="2022-07" db="EMBL/GenBank/DDBJ databases">
        <title>Phylogenomic reconstructions and comparative analyses of Kickxellomycotina fungi.</title>
        <authorList>
            <person name="Reynolds N.K."/>
            <person name="Stajich J.E."/>
            <person name="Barry K."/>
            <person name="Grigoriev I.V."/>
            <person name="Crous P."/>
            <person name="Smith M.E."/>
        </authorList>
    </citation>
    <scope>NUCLEOTIDE SEQUENCE</scope>
    <source>
        <strain evidence="7">RSA 861</strain>
    </source>
</reference>
<sequence length="252" mass="26779">MATNVLLTVVKGVGGWATHSASLLADAAHSLSDLMGISVVAKEALYQATMRVGLRLNSQVLVANAWHHRSDAYSSLIAAAAILGSRLGMPILDPLGGLVVAVVLAKNGASVGWEALQELVDRAAESTAKVTDQVENLLKGKDDNLDGRDGEAGARTLATEEAAMQARAFLSECCELAGVKAQRNGPHYRIRVVYRVHHQPDGRMVGGAAAHTTGTVSTLLAAQTLVQQRIRDEVKNVQEVVVIWEPTKQGDY</sequence>
<dbReference type="PANTHER" id="PTHR43840">
    <property type="entry name" value="MITOCHONDRIAL METAL TRANSPORTER 1-RELATED"/>
    <property type="match status" value="1"/>
</dbReference>
<evidence type="ECO:0000313" key="8">
    <source>
        <dbReference type="Proteomes" id="UP001150569"/>
    </source>
</evidence>
<dbReference type="GO" id="GO:0098771">
    <property type="term" value="P:inorganic ion homeostasis"/>
    <property type="evidence" value="ECO:0007669"/>
    <property type="project" value="UniProtKB-ARBA"/>
</dbReference>
<evidence type="ECO:0000256" key="4">
    <source>
        <dbReference type="ARBA" id="ARBA00022989"/>
    </source>
</evidence>
<dbReference type="SUPFAM" id="SSF161111">
    <property type="entry name" value="Cation efflux protein transmembrane domain-like"/>
    <property type="match status" value="1"/>
</dbReference>
<dbReference type="Pfam" id="PF01545">
    <property type="entry name" value="Cation_efflux"/>
    <property type="match status" value="1"/>
</dbReference>
<dbReference type="InterPro" id="IPR050291">
    <property type="entry name" value="CDF_Transporter"/>
</dbReference>
<comment type="subcellular location">
    <subcellularLocation>
        <location evidence="1">Membrane</location>
        <topology evidence="1">Multi-pass membrane protein</topology>
    </subcellularLocation>
</comment>
<name>A0A9W8DZK3_9FUNG</name>
<dbReference type="InterPro" id="IPR058533">
    <property type="entry name" value="Cation_efflux_TM"/>
</dbReference>
<dbReference type="PANTHER" id="PTHR43840:SF15">
    <property type="entry name" value="MITOCHONDRIAL METAL TRANSPORTER 1-RELATED"/>
    <property type="match status" value="1"/>
</dbReference>
<evidence type="ECO:0000256" key="3">
    <source>
        <dbReference type="ARBA" id="ARBA00022692"/>
    </source>
</evidence>
<evidence type="ECO:0000313" key="7">
    <source>
        <dbReference type="EMBL" id="KAJ1926261.1"/>
    </source>
</evidence>
<keyword evidence="3" id="KW-0812">Transmembrane</keyword>
<comment type="caution">
    <text evidence="7">The sequence shown here is derived from an EMBL/GenBank/DDBJ whole genome shotgun (WGS) entry which is preliminary data.</text>
</comment>
<evidence type="ECO:0000256" key="2">
    <source>
        <dbReference type="ARBA" id="ARBA00022448"/>
    </source>
</evidence>
<feature type="domain" description="Cation efflux protein transmembrane" evidence="6">
    <location>
        <begin position="34"/>
        <end position="120"/>
    </location>
</feature>
<keyword evidence="4" id="KW-1133">Transmembrane helix</keyword>
<dbReference type="Proteomes" id="UP001150569">
    <property type="component" value="Unassembled WGS sequence"/>
</dbReference>
<keyword evidence="2" id="KW-0813">Transport</keyword>